<evidence type="ECO:0000313" key="8">
    <source>
        <dbReference type="Proteomes" id="UP000245768"/>
    </source>
</evidence>
<organism evidence="7 8">
    <name type="scientific">Acaromyces ingoldii</name>
    <dbReference type="NCBI Taxonomy" id="215250"/>
    <lineage>
        <taxon>Eukaryota</taxon>
        <taxon>Fungi</taxon>
        <taxon>Dikarya</taxon>
        <taxon>Basidiomycota</taxon>
        <taxon>Ustilaginomycotina</taxon>
        <taxon>Exobasidiomycetes</taxon>
        <taxon>Exobasidiales</taxon>
        <taxon>Cryptobasidiaceae</taxon>
        <taxon>Acaromyces</taxon>
    </lineage>
</organism>
<dbReference type="PROSITE" id="PS00463">
    <property type="entry name" value="ZN2_CY6_FUNGAL_1"/>
    <property type="match status" value="1"/>
</dbReference>
<evidence type="ECO:0000256" key="2">
    <source>
        <dbReference type="ARBA" id="ARBA00022723"/>
    </source>
</evidence>
<dbReference type="OrthoDB" id="1708823at2759"/>
<keyword evidence="4" id="KW-0539">Nucleus</keyword>
<dbReference type="GO" id="GO:0008270">
    <property type="term" value="F:zinc ion binding"/>
    <property type="evidence" value="ECO:0007669"/>
    <property type="project" value="InterPro"/>
</dbReference>
<dbReference type="InterPro" id="IPR007219">
    <property type="entry name" value="XnlR_reg_dom"/>
</dbReference>
<evidence type="ECO:0000259" key="6">
    <source>
        <dbReference type="PROSITE" id="PS50048"/>
    </source>
</evidence>
<dbReference type="PANTHER" id="PTHR46910:SF3">
    <property type="entry name" value="HALOTOLERANCE PROTEIN 9-RELATED"/>
    <property type="match status" value="1"/>
</dbReference>
<dbReference type="RefSeq" id="XP_025373952.1">
    <property type="nucleotide sequence ID" value="XM_025520169.1"/>
</dbReference>
<feature type="region of interest" description="Disordered" evidence="5">
    <location>
        <begin position="518"/>
        <end position="544"/>
    </location>
</feature>
<evidence type="ECO:0000256" key="1">
    <source>
        <dbReference type="ARBA" id="ARBA00004123"/>
    </source>
</evidence>
<sequence>MRAMRASCDACRLRKVACDREARMEKGEATCSACARFAIACTFTRRQQRVTRSDKSGTETPFGVRGLSLSIVDLCVHAYLRFMAPCVPIIDISSLMSRTIQYESDVLVLAMAAMGAPLLDATTGPARFALQLAMERRFTEMLSERPLTARTLEEQADVIEATFILSDLKRSASQEEGPLRMESSSFEFITRLVLETHMNREPLEVDGQRYDSSTGVALSATQVQRRSRIFWFALMQDSFRSFGRQKSTVIRESDYDWELPQWMLHPESHYDAPVHLVPREALSTMASFDAAHLESFLRLAFLVRTVSIKFVTPEAQGRGVRPTDVERALHAFEQWRHRLPSVITWESAVQHPSSHDDVSQRNSIKALFLESLFLRQIAGTWSALHEYGVRADECHCHAPSSRGRLDELMTAALFRVAKLHTEAAARRLLRAHRVLLDLSATYALFGCVLLRHMPPGGHVHVPSDAKLGPFAVAAGAMLTAGDMARLVQQLIDAAHTCDSSRYVGAVVTKLQRFLADARGSSSDSSSSLPSSSPSSSPFSSTSSPWLPFPSSPVPSTSTIYGTFKATQTQMMQWIDDVKVAAGDGGVQCHLPPLSYQEHTTWQASLRALNLNYELPGNVLSMGPDARVWASDLWNNTPDLSCSSPIPTRTDTG</sequence>
<dbReference type="Pfam" id="PF00172">
    <property type="entry name" value="Zn_clus"/>
    <property type="match status" value="1"/>
</dbReference>
<dbReference type="STRING" id="215250.A0A316YD29"/>
<dbReference type="CDD" id="cd00067">
    <property type="entry name" value="GAL4"/>
    <property type="match status" value="1"/>
</dbReference>
<keyword evidence="8" id="KW-1185">Reference proteome</keyword>
<dbReference type="Gene3D" id="4.10.240.10">
    <property type="entry name" value="Zn(2)-C6 fungal-type DNA-binding domain"/>
    <property type="match status" value="1"/>
</dbReference>
<evidence type="ECO:0000256" key="5">
    <source>
        <dbReference type="SAM" id="MobiDB-lite"/>
    </source>
</evidence>
<dbReference type="CDD" id="cd12148">
    <property type="entry name" value="fungal_TF_MHR"/>
    <property type="match status" value="1"/>
</dbReference>
<dbReference type="InterPro" id="IPR001138">
    <property type="entry name" value="Zn2Cys6_DnaBD"/>
</dbReference>
<dbReference type="SUPFAM" id="SSF57701">
    <property type="entry name" value="Zn2/Cys6 DNA-binding domain"/>
    <property type="match status" value="1"/>
</dbReference>
<dbReference type="GO" id="GO:0003677">
    <property type="term" value="F:DNA binding"/>
    <property type="evidence" value="ECO:0007669"/>
    <property type="project" value="UniProtKB-KW"/>
</dbReference>
<dbReference type="GO" id="GO:0006351">
    <property type="term" value="P:DNA-templated transcription"/>
    <property type="evidence" value="ECO:0007669"/>
    <property type="project" value="InterPro"/>
</dbReference>
<dbReference type="GO" id="GO:0000981">
    <property type="term" value="F:DNA-binding transcription factor activity, RNA polymerase II-specific"/>
    <property type="evidence" value="ECO:0007669"/>
    <property type="project" value="InterPro"/>
</dbReference>
<dbReference type="EMBL" id="KZ819642">
    <property type="protein sequence ID" value="PWN86754.1"/>
    <property type="molecule type" value="Genomic_DNA"/>
</dbReference>
<feature type="domain" description="Zn(2)-C6 fungal-type" evidence="6">
    <location>
        <begin position="7"/>
        <end position="43"/>
    </location>
</feature>
<dbReference type="InParanoid" id="A0A316YD29"/>
<dbReference type="InterPro" id="IPR036864">
    <property type="entry name" value="Zn2-C6_fun-type_DNA-bd_sf"/>
</dbReference>
<dbReference type="Proteomes" id="UP000245768">
    <property type="component" value="Unassembled WGS sequence"/>
</dbReference>
<reference evidence="7 8" key="1">
    <citation type="journal article" date="2018" name="Mol. Biol. Evol.">
        <title>Broad Genomic Sampling Reveals a Smut Pathogenic Ancestry of the Fungal Clade Ustilaginomycotina.</title>
        <authorList>
            <person name="Kijpornyongpan T."/>
            <person name="Mondo S.J."/>
            <person name="Barry K."/>
            <person name="Sandor L."/>
            <person name="Lee J."/>
            <person name="Lipzen A."/>
            <person name="Pangilinan J."/>
            <person name="LaButti K."/>
            <person name="Hainaut M."/>
            <person name="Henrissat B."/>
            <person name="Grigoriev I.V."/>
            <person name="Spatafora J.W."/>
            <person name="Aime M.C."/>
        </authorList>
    </citation>
    <scope>NUCLEOTIDE SEQUENCE [LARGE SCALE GENOMIC DNA]</scope>
    <source>
        <strain evidence="7 8">MCA 4198</strain>
    </source>
</reference>
<keyword evidence="3" id="KW-0238">DNA-binding</keyword>
<dbReference type="PANTHER" id="PTHR46910">
    <property type="entry name" value="TRANSCRIPTION FACTOR PDR1"/>
    <property type="match status" value="1"/>
</dbReference>
<dbReference type="GeneID" id="37042085"/>
<dbReference type="GO" id="GO:0005634">
    <property type="term" value="C:nucleus"/>
    <property type="evidence" value="ECO:0007669"/>
    <property type="project" value="UniProtKB-SubCell"/>
</dbReference>
<evidence type="ECO:0000256" key="3">
    <source>
        <dbReference type="ARBA" id="ARBA00023125"/>
    </source>
</evidence>
<dbReference type="AlphaFoldDB" id="A0A316YD29"/>
<gene>
    <name evidence="7" type="ORF">FA10DRAFT_263026</name>
</gene>
<dbReference type="InterPro" id="IPR050987">
    <property type="entry name" value="AtrR-like"/>
</dbReference>
<proteinExistence type="predicted"/>
<dbReference type="Pfam" id="PF04082">
    <property type="entry name" value="Fungal_trans"/>
    <property type="match status" value="1"/>
</dbReference>
<protein>
    <recommendedName>
        <fullName evidence="6">Zn(2)-C6 fungal-type domain-containing protein</fullName>
    </recommendedName>
</protein>
<feature type="compositionally biased region" description="Low complexity" evidence="5">
    <location>
        <begin position="520"/>
        <end position="544"/>
    </location>
</feature>
<keyword evidence="2" id="KW-0479">Metal-binding</keyword>
<accession>A0A316YD29</accession>
<evidence type="ECO:0000256" key="4">
    <source>
        <dbReference type="ARBA" id="ARBA00023242"/>
    </source>
</evidence>
<evidence type="ECO:0000313" key="7">
    <source>
        <dbReference type="EMBL" id="PWN86754.1"/>
    </source>
</evidence>
<name>A0A316YD29_9BASI</name>
<comment type="subcellular location">
    <subcellularLocation>
        <location evidence="1">Nucleus</location>
    </subcellularLocation>
</comment>
<dbReference type="SMART" id="SM00066">
    <property type="entry name" value="GAL4"/>
    <property type="match status" value="1"/>
</dbReference>
<dbReference type="PROSITE" id="PS50048">
    <property type="entry name" value="ZN2_CY6_FUNGAL_2"/>
    <property type="match status" value="1"/>
</dbReference>